<dbReference type="Proteomes" id="UP000836597">
    <property type="component" value="Chromosome"/>
</dbReference>
<dbReference type="EMBL" id="LR746496">
    <property type="protein sequence ID" value="CAA7602630.1"/>
    <property type="molecule type" value="Genomic_DNA"/>
</dbReference>
<reference evidence="2" key="1">
    <citation type="submission" date="2014-11" db="EMBL/GenBank/DDBJ databases">
        <authorList>
            <person name="Hornung B.V."/>
        </authorList>
    </citation>
    <scope>NUCLEOTIDE SEQUENCE</scope>
    <source>
        <strain evidence="2">INE</strain>
    </source>
</reference>
<reference evidence="1" key="2">
    <citation type="submission" date="2020-01" db="EMBL/GenBank/DDBJ databases">
        <authorList>
            <person name="Hornung B."/>
        </authorList>
    </citation>
    <scope>NUCLEOTIDE SEQUENCE</scope>
    <source>
        <strain evidence="1">PacBioINE</strain>
    </source>
</reference>
<proteinExistence type="predicted"/>
<dbReference type="AlphaFoldDB" id="A0A8S0X6L1"/>
<gene>
    <name evidence="1" type="ORF">DEACI_3309</name>
    <name evidence="2" type="ORF">DEACI_3656</name>
</gene>
<organism evidence="1">
    <name type="scientific">Acididesulfobacillus acetoxydans</name>
    <dbReference type="NCBI Taxonomy" id="1561005"/>
    <lineage>
        <taxon>Bacteria</taxon>
        <taxon>Bacillati</taxon>
        <taxon>Bacillota</taxon>
        <taxon>Clostridia</taxon>
        <taxon>Eubacteriales</taxon>
        <taxon>Peptococcaceae</taxon>
        <taxon>Acididesulfobacillus</taxon>
    </lineage>
</organism>
<evidence type="ECO:0000313" key="1">
    <source>
        <dbReference type="EMBL" id="CAA7602630.1"/>
    </source>
</evidence>
<evidence type="ECO:0000313" key="3">
    <source>
        <dbReference type="Proteomes" id="UP001071230"/>
    </source>
</evidence>
<name>A0A8S0X6L1_9FIRM</name>
<accession>A0A8S0X6L1</accession>
<dbReference type="Proteomes" id="UP001071230">
    <property type="component" value="Unassembled WGS sequence"/>
</dbReference>
<evidence type="ECO:0000313" key="2">
    <source>
        <dbReference type="EMBL" id="CEJ09173.1"/>
    </source>
</evidence>
<keyword evidence="3" id="KW-1185">Reference proteome</keyword>
<dbReference type="EMBL" id="CDGJ01000114">
    <property type="protein sequence ID" value="CEJ09173.1"/>
    <property type="molecule type" value="Genomic_DNA"/>
</dbReference>
<dbReference type="KEGG" id="aacx:DEACI_3309"/>
<sequence>MFNIRLPAGLIEVPIEPIPSKRDITVLLHLNDKIAGIQTLNQRLCFLQSVHDENSVANPITGRLPHDTVFARLTAKGRHKTSHSKVDGSLFLGDGGARHSHWDSKTAICKRVCEEIKRTTLSKELSQGYQLLPERDLVHSRLFNRDRAVPESDQPR</sequence>
<protein>
    <submittedName>
        <fullName evidence="1">Uncharacterized protein</fullName>
    </submittedName>
</protein>